<organism evidence="1 2">
    <name type="scientific">Streptomyces glomeratus</name>
    <dbReference type="NCBI Taxonomy" id="284452"/>
    <lineage>
        <taxon>Bacteria</taxon>
        <taxon>Bacillati</taxon>
        <taxon>Actinomycetota</taxon>
        <taxon>Actinomycetes</taxon>
        <taxon>Kitasatosporales</taxon>
        <taxon>Streptomycetaceae</taxon>
        <taxon>Streptomyces</taxon>
    </lineage>
</organism>
<protein>
    <submittedName>
        <fullName evidence="1">Uncharacterized protein</fullName>
    </submittedName>
</protein>
<sequence length="103" mass="11315">MDEVFETCAAIAGSVTPFPERRLRLPVAEAHLVGCADSRLDDLLADDSPFSWLQAAENTAVAELQSWFAPRACDRLCAPGEADLTDRAALLALPQERRWDRSS</sequence>
<name>A0ABN3YB92_9ACTN</name>
<evidence type="ECO:0000313" key="2">
    <source>
        <dbReference type="Proteomes" id="UP001501532"/>
    </source>
</evidence>
<reference evidence="1 2" key="1">
    <citation type="journal article" date="2019" name="Int. J. Syst. Evol. Microbiol.">
        <title>The Global Catalogue of Microorganisms (GCM) 10K type strain sequencing project: providing services to taxonomists for standard genome sequencing and annotation.</title>
        <authorList>
            <consortium name="The Broad Institute Genomics Platform"/>
            <consortium name="The Broad Institute Genome Sequencing Center for Infectious Disease"/>
            <person name="Wu L."/>
            <person name="Ma J."/>
        </authorList>
    </citation>
    <scope>NUCLEOTIDE SEQUENCE [LARGE SCALE GENOMIC DNA]</scope>
    <source>
        <strain evidence="1 2">JCM 9091</strain>
    </source>
</reference>
<accession>A0ABN3YB92</accession>
<keyword evidence="2" id="KW-1185">Reference proteome</keyword>
<dbReference type="Proteomes" id="UP001501532">
    <property type="component" value="Unassembled WGS sequence"/>
</dbReference>
<evidence type="ECO:0000313" key="1">
    <source>
        <dbReference type="EMBL" id="GAA3024701.1"/>
    </source>
</evidence>
<proteinExistence type="predicted"/>
<comment type="caution">
    <text evidence="1">The sequence shown here is derived from an EMBL/GenBank/DDBJ whole genome shotgun (WGS) entry which is preliminary data.</text>
</comment>
<dbReference type="EMBL" id="BAAAUF010000001">
    <property type="protein sequence ID" value="GAA3024701.1"/>
    <property type="molecule type" value="Genomic_DNA"/>
</dbReference>
<gene>
    <name evidence="1" type="ORF">GCM10010448_03160</name>
</gene>